<protein>
    <submittedName>
        <fullName evidence="1">Uncharacterized protein</fullName>
    </submittedName>
</protein>
<sequence>MWSSALLLLVEIGLVAWPLANLLPASRFWPQLVTAWAVLGTLWRGETPTVDRVIRVRSRTQAQRVPSSPPLCHRPVCHTISSKNVQEPSVTSVAEEKTLTTHSLVSTPCVQGPEDDGLLESY</sequence>
<organism evidence="1 2">
    <name type="scientific">Mesorhabditis spiculigera</name>
    <dbReference type="NCBI Taxonomy" id="96644"/>
    <lineage>
        <taxon>Eukaryota</taxon>
        <taxon>Metazoa</taxon>
        <taxon>Ecdysozoa</taxon>
        <taxon>Nematoda</taxon>
        <taxon>Chromadorea</taxon>
        <taxon>Rhabditida</taxon>
        <taxon>Rhabditina</taxon>
        <taxon>Rhabditomorpha</taxon>
        <taxon>Rhabditoidea</taxon>
        <taxon>Rhabditidae</taxon>
        <taxon>Mesorhabditinae</taxon>
        <taxon>Mesorhabditis</taxon>
    </lineage>
</organism>
<dbReference type="EMBL" id="CATQJA010002706">
    <property type="protein sequence ID" value="CAJ0585895.1"/>
    <property type="molecule type" value="Genomic_DNA"/>
</dbReference>
<proteinExistence type="predicted"/>
<evidence type="ECO:0000313" key="2">
    <source>
        <dbReference type="Proteomes" id="UP001177023"/>
    </source>
</evidence>
<name>A0AA36DGH1_9BILA</name>
<reference evidence="1" key="1">
    <citation type="submission" date="2023-06" db="EMBL/GenBank/DDBJ databases">
        <authorList>
            <person name="Delattre M."/>
        </authorList>
    </citation>
    <scope>NUCLEOTIDE SEQUENCE</scope>
    <source>
        <strain evidence="1">AF72</strain>
    </source>
</reference>
<dbReference type="AlphaFoldDB" id="A0AA36DGH1"/>
<feature type="non-terminal residue" evidence="1">
    <location>
        <position position="122"/>
    </location>
</feature>
<gene>
    <name evidence="1" type="ORF">MSPICULIGERA_LOCUS23905</name>
</gene>
<comment type="caution">
    <text evidence="1">The sequence shown here is derived from an EMBL/GenBank/DDBJ whole genome shotgun (WGS) entry which is preliminary data.</text>
</comment>
<accession>A0AA36DGH1</accession>
<keyword evidence="2" id="KW-1185">Reference proteome</keyword>
<dbReference type="Proteomes" id="UP001177023">
    <property type="component" value="Unassembled WGS sequence"/>
</dbReference>
<evidence type="ECO:0000313" key="1">
    <source>
        <dbReference type="EMBL" id="CAJ0585895.1"/>
    </source>
</evidence>